<dbReference type="EMBL" id="JAMYWD010000011">
    <property type="protein sequence ID" value="KAJ4955641.1"/>
    <property type="molecule type" value="Genomic_DNA"/>
</dbReference>
<dbReference type="Proteomes" id="UP001141806">
    <property type="component" value="Unassembled WGS sequence"/>
</dbReference>
<accession>A0A9Q0GWR6</accession>
<organism evidence="1 2">
    <name type="scientific">Protea cynaroides</name>
    <dbReference type="NCBI Taxonomy" id="273540"/>
    <lineage>
        <taxon>Eukaryota</taxon>
        <taxon>Viridiplantae</taxon>
        <taxon>Streptophyta</taxon>
        <taxon>Embryophyta</taxon>
        <taxon>Tracheophyta</taxon>
        <taxon>Spermatophyta</taxon>
        <taxon>Magnoliopsida</taxon>
        <taxon>Proteales</taxon>
        <taxon>Proteaceae</taxon>
        <taxon>Protea</taxon>
    </lineage>
</organism>
<evidence type="ECO:0000313" key="2">
    <source>
        <dbReference type="Proteomes" id="UP001141806"/>
    </source>
</evidence>
<protein>
    <recommendedName>
        <fullName evidence="3">Aminotransferase-like plant mobile domain-containing protein</fullName>
    </recommendedName>
</protein>
<proteinExistence type="predicted"/>
<keyword evidence="2" id="KW-1185">Reference proteome</keyword>
<evidence type="ECO:0000313" key="1">
    <source>
        <dbReference type="EMBL" id="KAJ4955641.1"/>
    </source>
</evidence>
<name>A0A9Q0GWR6_9MAGN</name>
<sequence length="195" mass="22529">MFVQGQRLKLRPMIEAYAWLEPEDDEAKARRRRVYFYCIIARTLLQSREGTGSAIIIYLVRHAEGKRDIVPIVLAETLRGLDLAVDLQGRCHLEKFNGSLYLLQIWLVERLGLVDELGAPSLDRYQMVKGEDPTTYQVDTDWPSCLKKMIISSIRWKCSWWNAEKVITNNPSNADVQIMGLTHTSFYSPARLVRQ</sequence>
<comment type="caution">
    <text evidence="1">The sequence shown here is derived from an EMBL/GenBank/DDBJ whole genome shotgun (WGS) entry which is preliminary data.</text>
</comment>
<gene>
    <name evidence="1" type="ORF">NE237_012424</name>
</gene>
<evidence type="ECO:0008006" key="3">
    <source>
        <dbReference type="Google" id="ProtNLM"/>
    </source>
</evidence>
<dbReference type="AlphaFoldDB" id="A0A9Q0GWR6"/>
<reference evidence="1" key="1">
    <citation type="journal article" date="2023" name="Plant J.">
        <title>The genome of the king protea, Protea cynaroides.</title>
        <authorList>
            <person name="Chang J."/>
            <person name="Duong T.A."/>
            <person name="Schoeman C."/>
            <person name="Ma X."/>
            <person name="Roodt D."/>
            <person name="Barker N."/>
            <person name="Li Z."/>
            <person name="Van de Peer Y."/>
            <person name="Mizrachi E."/>
        </authorList>
    </citation>
    <scope>NUCLEOTIDE SEQUENCE</scope>
    <source>
        <tissue evidence="1">Young leaves</tissue>
    </source>
</reference>
<dbReference type="OrthoDB" id="1748438at2759"/>